<dbReference type="Gene3D" id="1.10.340.70">
    <property type="match status" value="1"/>
</dbReference>
<reference evidence="2 3" key="1">
    <citation type="journal article" date="2023" name="Sci. Data">
        <title>Genome assembly of the Korean intertidal mud-creeper Batillaria attramentaria.</title>
        <authorList>
            <person name="Patra A.K."/>
            <person name="Ho P.T."/>
            <person name="Jun S."/>
            <person name="Lee S.J."/>
            <person name="Kim Y."/>
            <person name="Won Y.J."/>
        </authorList>
    </citation>
    <scope>NUCLEOTIDE SEQUENCE [LARGE SCALE GENOMIC DNA]</scope>
    <source>
        <strain evidence="2">Wonlab-2016</strain>
    </source>
</reference>
<dbReference type="EMBL" id="JACVVK020000319">
    <property type="protein sequence ID" value="KAK7478691.1"/>
    <property type="molecule type" value="Genomic_DNA"/>
</dbReference>
<dbReference type="Pfam" id="PF17921">
    <property type="entry name" value="Integrase_H2C2"/>
    <property type="match status" value="1"/>
</dbReference>
<keyword evidence="3" id="KW-1185">Reference proteome</keyword>
<evidence type="ECO:0000313" key="3">
    <source>
        <dbReference type="Proteomes" id="UP001519460"/>
    </source>
</evidence>
<sequence length="318" mass="37161">MTPVPEPCWLPTIPPEEMKEKQRADCDLRRLAEWKEAGPNPPWSVVRRESPTLRNLWAQWEAVELENGVLRRRLHGDCQPHGRYQIIAPAELRREIFRQRHDVRVGRHQGMKRTLANVRRRFWWPGQRKDIDRWCRVCPTCQFRKPRSGAARAPLQQDTASAPFGRIAMDILSFPRATEEGNTCVPIVDDYYTKFTLAFALPSHKAVTVADVLVTEVFLVFGTPRVIHLDHGPEFQSELMKELYALLEIKQTRTTSYRPYCDRHVVKDVHRKIWRLGHTSRLRDGSVPSNGAQNYGMQSKQADVWTRDHSSYRYDVWN</sequence>
<proteinExistence type="predicted"/>
<comment type="caution">
    <text evidence="2">The sequence shown here is derived from an EMBL/GenBank/DDBJ whole genome shotgun (WGS) entry which is preliminary data.</text>
</comment>
<dbReference type="InterPro" id="IPR036397">
    <property type="entry name" value="RNaseH_sf"/>
</dbReference>
<organism evidence="2 3">
    <name type="scientific">Batillaria attramentaria</name>
    <dbReference type="NCBI Taxonomy" id="370345"/>
    <lineage>
        <taxon>Eukaryota</taxon>
        <taxon>Metazoa</taxon>
        <taxon>Spiralia</taxon>
        <taxon>Lophotrochozoa</taxon>
        <taxon>Mollusca</taxon>
        <taxon>Gastropoda</taxon>
        <taxon>Caenogastropoda</taxon>
        <taxon>Sorbeoconcha</taxon>
        <taxon>Cerithioidea</taxon>
        <taxon>Batillariidae</taxon>
        <taxon>Batillaria</taxon>
    </lineage>
</organism>
<protein>
    <recommendedName>
        <fullName evidence="1">Integrase catalytic domain-containing protein</fullName>
    </recommendedName>
</protein>
<dbReference type="AlphaFoldDB" id="A0ABD0JVF1"/>
<gene>
    <name evidence="2" type="ORF">BaRGS_00030076</name>
</gene>
<dbReference type="PROSITE" id="PS50994">
    <property type="entry name" value="INTEGRASE"/>
    <property type="match status" value="1"/>
</dbReference>
<dbReference type="InterPro" id="IPR041588">
    <property type="entry name" value="Integrase_H2C2"/>
</dbReference>
<dbReference type="FunFam" id="1.10.340.70:FF:000001">
    <property type="entry name" value="Retrovirus-related Pol polyprotein from transposon gypsy-like Protein"/>
    <property type="match status" value="1"/>
</dbReference>
<feature type="domain" description="Integrase catalytic" evidence="1">
    <location>
        <begin position="159"/>
        <end position="260"/>
    </location>
</feature>
<dbReference type="Proteomes" id="UP001519460">
    <property type="component" value="Unassembled WGS sequence"/>
</dbReference>
<evidence type="ECO:0000259" key="1">
    <source>
        <dbReference type="PROSITE" id="PS50994"/>
    </source>
</evidence>
<dbReference type="Gene3D" id="3.30.420.10">
    <property type="entry name" value="Ribonuclease H-like superfamily/Ribonuclease H"/>
    <property type="match status" value="1"/>
</dbReference>
<dbReference type="InterPro" id="IPR012337">
    <property type="entry name" value="RNaseH-like_sf"/>
</dbReference>
<dbReference type="InterPro" id="IPR001584">
    <property type="entry name" value="Integrase_cat-core"/>
</dbReference>
<accession>A0ABD0JVF1</accession>
<dbReference type="InterPro" id="IPR050951">
    <property type="entry name" value="Retrovirus_Pol_polyprotein"/>
</dbReference>
<dbReference type="PANTHER" id="PTHR37984">
    <property type="entry name" value="PROTEIN CBG26694"/>
    <property type="match status" value="1"/>
</dbReference>
<evidence type="ECO:0000313" key="2">
    <source>
        <dbReference type="EMBL" id="KAK7478691.1"/>
    </source>
</evidence>
<dbReference type="PANTHER" id="PTHR37984:SF15">
    <property type="entry name" value="INTEGRASE CATALYTIC DOMAIN-CONTAINING PROTEIN"/>
    <property type="match status" value="1"/>
</dbReference>
<dbReference type="SUPFAM" id="SSF53098">
    <property type="entry name" value="Ribonuclease H-like"/>
    <property type="match status" value="1"/>
</dbReference>
<name>A0ABD0JVF1_9CAEN</name>
<dbReference type="Pfam" id="PF00665">
    <property type="entry name" value="rve"/>
    <property type="match status" value="1"/>
</dbReference>